<dbReference type="InterPro" id="IPR036390">
    <property type="entry name" value="WH_DNA-bd_sf"/>
</dbReference>
<organism evidence="2 3">
    <name type="scientific">Sulfobacillus acidophilus</name>
    <dbReference type="NCBI Taxonomy" id="53633"/>
    <lineage>
        <taxon>Bacteria</taxon>
        <taxon>Bacillati</taxon>
        <taxon>Bacillota</taxon>
        <taxon>Clostridia</taxon>
        <taxon>Eubacteriales</taxon>
        <taxon>Clostridiales Family XVII. Incertae Sedis</taxon>
        <taxon>Sulfobacillus</taxon>
    </lineage>
</organism>
<sequence>MATDPDFRMPTLRDVWRQLFRPRIQASPPMSDPPRRLMSTAPAASSGDVNWAEIQRVVRTWPSGMAITSDHLAMTFGLNRGKAWRLLLRLEQAGLVYATTEVTSTGQVRKRRWVR</sequence>
<dbReference type="SUPFAM" id="SSF46785">
    <property type="entry name" value="Winged helix' DNA-binding domain"/>
    <property type="match status" value="1"/>
</dbReference>
<protein>
    <submittedName>
        <fullName evidence="2">Uncharacterized protein</fullName>
    </submittedName>
</protein>
<dbReference type="EMBL" id="PXYV01000095">
    <property type="protein sequence ID" value="PSR20021.1"/>
    <property type="molecule type" value="Genomic_DNA"/>
</dbReference>
<evidence type="ECO:0000256" key="1">
    <source>
        <dbReference type="SAM" id="MobiDB-lite"/>
    </source>
</evidence>
<evidence type="ECO:0000313" key="3">
    <source>
        <dbReference type="Proteomes" id="UP000241848"/>
    </source>
</evidence>
<dbReference type="Proteomes" id="UP000241848">
    <property type="component" value="Unassembled WGS sequence"/>
</dbReference>
<proteinExistence type="predicted"/>
<comment type="caution">
    <text evidence="2">The sequence shown here is derived from an EMBL/GenBank/DDBJ whole genome shotgun (WGS) entry which is preliminary data.</text>
</comment>
<accession>A0A2T2WCQ8</accession>
<evidence type="ECO:0000313" key="2">
    <source>
        <dbReference type="EMBL" id="PSR20021.1"/>
    </source>
</evidence>
<dbReference type="AlphaFoldDB" id="A0A2T2WCQ8"/>
<gene>
    <name evidence="2" type="ORF">C7B45_16945</name>
</gene>
<feature type="region of interest" description="Disordered" evidence="1">
    <location>
        <begin position="23"/>
        <end position="42"/>
    </location>
</feature>
<reference evidence="2 3" key="1">
    <citation type="journal article" date="2014" name="BMC Genomics">
        <title>Comparison of environmental and isolate Sulfobacillus genomes reveals diverse carbon, sulfur, nitrogen, and hydrogen metabolisms.</title>
        <authorList>
            <person name="Justice N.B."/>
            <person name="Norman A."/>
            <person name="Brown C.T."/>
            <person name="Singh A."/>
            <person name="Thomas B.C."/>
            <person name="Banfield J.F."/>
        </authorList>
    </citation>
    <scope>NUCLEOTIDE SEQUENCE [LARGE SCALE GENOMIC DNA]</scope>
    <source>
        <strain evidence="2">AMDSBA3</strain>
    </source>
</reference>
<name>A0A2T2WCQ8_9FIRM</name>